<sequence>MSYDIRLVKLISGDMVVAKFNEDAKILEDPATIQAMPTQQGTQMVLLPFGYPFDQEMHGEISMEHILFEYKTCPEELKTKYIEAVTNISMSSGGLDLSGGAGPDGLGGGGGGLNLV</sequence>
<keyword evidence="2" id="KW-1185">Reference proteome</keyword>
<dbReference type="HOGENOM" id="CLU_169584_0_0_7"/>
<reference evidence="2" key="2">
    <citation type="journal article" date="2013" name="Stand. Genomic Sci.">
        <title>Complete genome sequence of Desulfocapsa sulfexigens, a marine deltaproteobacterium specialized in disproportionating inorganic sulfur compounds.</title>
        <authorList>
            <person name="Finster K.W."/>
            <person name="Kjeldsen K.U."/>
            <person name="Kube M."/>
            <person name="Reinhardt R."/>
            <person name="Mussmann M."/>
            <person name="Amann R."/>
            <person name="Schreiber L."/>
        </authorList>
    </citation>
    <scope>NUCLEOTIDE SEQUENCE [LARGE SCALE GENOMIC DNA]</scope>
    <source>
        <strain evidence="2">DSM 10523 / SB164P1</strain>
    </source>
</reference>
<name>M1WMZ1_PSEP2</name>
<dbReference type="KEGG" id="dpi:BN4_10039"/>
<dbReference type="PATRIC" id="fig|879567.3.peg.43"/>
<dbReference type="AlphaFoldDB" id="M1WMZ1"/>
<dbReference type="OrthoDB" id="5471527at2"/>
<evidence type="ECO:0000313" key="1">
    <source>
        <dbReference type="EMBL" id="CCH47279.1"/>
    </source>
</evidence>
<evidence type="ECO:0000313" key="2">
    <source>
        <dbReference type="Proteomes" id="UP000011724"/>
    </source>
</evidence>
<dbReference type="RefSeq" id="WP_015413334.1">
    <property type="nucleotide sequence ID" value="NC_020409.1"/>
</dbReference>
<protein>
    <submittedName>
        <fullName evidence="1">Uncharacterized protein</fullName>
    </submittedName>
</protein>
<dbReference type="STRING" id="1322246.BN4_10039"/>
<organism evidence="1 2">
    <name type="scientific">Pseudodesulfovibrio piezophilus (strain DSM 21447 / JCM 15486 / C1TLV30)</name>
    <name type="common">Desulfovibrio piezophilus</name>
    <dbReference type="NCBI Taxonomy" id="1322246"/>
    <lineage>
        <taxon>Bacteria</taxon>
        <taxon>Pseudomonadati</taxon>
        <taxon>Thermodesulfobacteriota</taxon>
        <taxon>Desulfovibrionia</taxon>
        <taxon>Desulfovibrionales</taxon>
        <taxon>Desulfovibrionaceae</taxon>
    </lineage>
</organism>
<dbReference type="eggNOG" id="ENOG50335GW">
    <property type="taxonomic scope" value="Bacteria"/>
</dbReference>
<dbReference type="BioCyc" id="DPIE1322246:BN4_RS00240-MONOMER"/>
<reference evidence="1 2" key="1">
    <citation type="journal article" date="2013" name="PLoS ONE">
        <title>The first genomic and proteomic characterization of a deep-sea sulfate reducer: insights into the piezophilic lifestyle of Desulfovibrio piezophilus.</title>
        <authorList>
            <person name="Pradel N."/>
            <person name="Ji B."/>
            <person name="Gimenez G."/>
            <person name="Talla E."/>
            <person name="Lenoble P."/>
            <person name="Garel M."/>
            <person name="Tamburini C."/>
            <person name="Fourquet P."/>
            <person name="Lebrun R."/>
            <person name="Bertin P."/>
            <person name="Denis Y."/>
            <person name="Pophillat M."/>
            <person name="Barbe V."/>
            <person name="Ollivier B."/>
            <person name="Dolla A."/>
        </authorList>
    </citation>
    <scope>NUCLEOTIDE SEQUENCE [LARGE SCALE GENOMIC DNA]</scope>
    <source>
        <strain evidence="2">DSM 10523 / SB164P1</strain>
    </source>
</reference>
<gene>
    <name evidence="1" type="ordered locus">BN4_10039</name>
</gene>
<dbReference type="EMBL" id="FO203427">
    <property type="protein sequence ID" value="CCH47279.1"/>
    <property type="molecule type" value="Genomic_DNA"/>
</dbReference>
<accession>M1WMZ1</accession>
<dbReference type="Gene3D" id="2.30.30.100">
    <property type="match status" value="1"/>
</dbReference>
<dbReference type="Proteomes" id="UP000011724">
    <property type="component" value="Chromosome"/>
</dbReference>
<proteinExistence type="predicted"/>